<protein>
    <submittedName>
        <fullName evidence="1">Uncharacterized protein</fullName>
    </submittedName>
</protein>
<organism evidence="1 2">
    <name type="scientific">Meiothermus taiwanensis</name>
    <dbReference type="NCBI Taxonomy" id="172827"/>
    <lineage>
        <taxon>Bacteria</taxon>
        <taxon>Thermotogati</taxon>
        <taxon>Deinococcota</taxon>
        <taxon>Deinococci</taxon>
        <taxon>Thermales</taxon>
        <taxon>Thermaceae</taxon>
        <taxon>Meiothermus</taxon>
    </lineage>
</organism>
<accession>A0A399E0Y2</accession>
<proteinExistence type="predicted"/>
<sequence>MSSLNWLNELKSQWHRLANSPVDPLLLFALYSYENSIGYGESEEEAFKHVAKEIKRYKRSLVEIADPTDRFKFIWPYIAFWFDRHKLDGLTFEEAFNKVIVPLLEAIRWSDMENAKEETREYEEVPVEEATGLYQRILGALEKGNQTNRSGEA</sequence>
<dbReference type="AlphaFoldDB" id="A0A399E0Y2"/>
<reference evidence="1 2" key="1">
    <citation type="submission" date="2018-08" db="EMBL/GenBank/DDBJ databases">
        <title>Meiothermus cateniformans JCM 15151 genome sequencing project.</title>
        <authorList>
            <person name="Da Costa M.S."/>
            <person name="Albuquerque L."/>
            <person name="Raposo P."/>
            <person name="Froufe H.J.C."/>
            <person name="Barroso C.S."/>
            <person name="Egas C."/>
        </authorList>
    </citation>
    <scope>NUCLEOTIDE SEQUENCE [LARGE SCALE GENOMIC DNA]</scope>
    <source>
        <strain evidence="1 2">JCM 15151</strain>
    </source>
</reference>
<evidence type="ECO:0000313" key="1">
    <source>
        <dbReference type="EMBL" id="RIH77173.1"/>
    </source>
</evidence>
<dbReference type="EMBL" id="QWKX01000030">
    <property type="protein sequence ID" value="RIH77173.1"/>
    <property type="molecule type" value="Genomic_DNA"/>
</dbReference>
<name>A0A399E0Y2_9DEIN</name>
<evidence type="ECO:0000313" key="2">
    <source>
        <dbReference type="Proteomes" id="UP000266089"/>
    </source>
</evidence>
<gene>
    <name evidence="1" type="ORF">Mcate_01426</name>
</gene>
<dbReference type="Proteomes" id="UP000266089">
    <property type="component" value="Unassembled WGS sequence"/>
</dbReference>
<dbReference type="RefSeq" id="WP_027888667.1">
    <property type="nucleotide sequence ID" value="NZ_JBHSXZ010000020.1"/>
</dbReference>
<dbReference type="KEGG" id="mtai:Mtai_v1c28340"/>
<comment type="caution">
    <text evidence="1">The sequence shown here is derived from an EMBL/GenBank/DDBJ whole genome shotgun (WGS) entry which is preliminary data.</text>
</comment>